<dbReference type="PANTHER" id="PTHR43380:SF1">
    <property type="entry name" value="2-OXOISOVALERATE DEHYDROGENASE SUBUNIT ALPHA, MITOCHONDRIAL"/>
    <property type="match status" value="1"/>
</dbReference>
<evidence type="ECO:0000313" key="11">
    <source>
        <dbReference type="EMBL" id="CDS13105.1"/>
    </source>
</evidence>
<dbReference type="OrthoDB" id="3845at2759"/>
<protein>
    <recommendedName>
        <fullName evidence="9">2-oxoisovalerate dehydrogenase subunit alpha</fullName>
        <ecNumber evidence="9">1.2.4.4</ecNumber>
    </recommendedName>
    <alternativeName>
        <fullName evidence="9">Branched-chain alpha-keto acid dehydrogenase E1 component alpha chain</fullName>
    </alternativeName>
</protein>
<proteinExistence type="inferred from homology"/>
<sequence>MQRLTHKTWQACCSFTRYNMAANLLGRARYCNYTIMTKSSRRFYHNGSASNADRVVEEYPERKGPWSQGDKFTSKLDFMQHLAQSMKPYRVMDHTGSVLDDAHDPGLSKQEVTDLYSKMVTLHIMDGILYEAQRQGRISFYMTHYGEEAMIGSAAALLPKDVVFGQYREAFVLLHRGFTVQECMNQCFSNMHDGGKGRQMPVHYGSAKHNFQTISSPLGTQIPQAAGAAYALKRQGDGACTICYFGEGAASEGDFHAGLNMAATLHCPTIFFCRNNGYAISTPASEQYRGDGIAPRGIGYGIDTVVVDGNDIWAVYNATRAARNIAVEQNKPVLIEAKTYRVGHHSTSDDSTKYRDRKEVEERAQFDNPITRLRRYMELKQWWSPEDENQLRLNIRKEVMECFKFAENAPKPAVTELFTDVYDSIPTSLQYQQDELVELTRKYPEYYSMKEHASGI</sequence>
<dbReference type="GO" id="GO:0005759">
    <property type="term" value="C:mitochondrial matrix"/>
    <property type="evidence" value="ECO:0007669"/>
    <property type="project" value="UniProtKB-SubCell"/>
</dbReference>
<gene>
    <name evidence="11" type="ORF">LRAMOSA05288</name>
</gene>
<dbReference type="SUPFAM" id="SSF52518">
    <property type="entry name" value="Thiamin diphosphate-binding fold (THDP-binding)"/>
    <property type="match status" value="1"/>
</dbReference>
<dbReference type="InterPro" id="IPR050771">
    <property type="entry name" value="Alpha-ketoacid_DH_E1_comp"/>
</dbReference>
<reference evidence="11" key="1">
    <citation type="journal article" date="2014" name="Genome Announc.">
        <title>De novo whole-genome sequence and genome annotation of Lichtheimia ramosa.</title>
        <authorList>
            <person name="Linde J."/>
            <person name="Schwartze V."/>
            <person name="Binder U."/>
            <person name="Lass-Florl C."/>
            <person name="Voigt K."/>
            <person name="Horn F."/>
        </authorList>
    </citation>
    <scope>NUCLEOTIDE SEQUENCE</scope>
    <source>
        <strain evidence="11">JMRC FSU:6197</strain>
    </source>
</reference>
<dbReference type="Pfam" id="PF00676">
    <property type="entry name" value="E1_dh"/>
    <property type="match status" value="1"/>
</dbReference>
<evidence type="ECO:0000259" key="10">
    <source>
        <dbReference type="Pfam" id="PF00676"/>
    </source>
</evidence>
<evidence type="ECO:0000256" key="1">
    <source>
        <dbReference type="ARBA" id="ARBA00001964"/>
    </source>
</evidence>
<evidence type="ECO:0000256" key="2">
    <source>
        <dbReference type="ARBA" id="ARBA00004305"/>
    </source>
</evidence>
<comment type="catalytic activity">
    <reaction evidence="9">
        <text>N(6)-[(R)-lipoyl]-L-lysyl-[protein] + 3-methyl-2-oxobutanoate + H(+) = N(6)-[(R)-S(8)-2-methylpropanoyldihydrolipoyl]-L-lysyl-[protein] + CO2</text>
        <dbReference type="Rhea" id="RHEA:13457"/>
        <dbReference type="Rhea" id="RHEA-COMP:10474"/>
        <dbReference type="Rhea" id="RHEA-COMP:10497"/>
        <dbReference type="ChEBI" id="CHEBI:11851"/>
        <dbReference type="ChEBI" id="CHEBI:15378"/>
        <dbReference type="ChEBI" id="CHEBI:16526"/>
        <dbReference type="ChEBI" id="CHEBI:83099"/>
        <dbReference type="ChEBI" id="CHEBI:83142"/>
        <dbReference type="EC" id="1.2.4.4"/>
    </reaction>
</comment>
<keyword evidence="7 9" id="KW-0560">Oxidoreductase</keyword>
<feature type="domain" description="Dehydrogenase E1 component" evidence="10">
    <location>
        <begin position="118"/>
        <end position="414"/>
    </location>
</feature>
<keyword evidence="9" id="KW-0786">Thiamine pyrophosphate</keyword>
<evidence type="ECO:0000256" key="6">
    <source>
        <dbReference type="ARBA" id="ARBA00022958"/>
    </source>
</evidence>
<dbReference type="CDD" id="cd02000">
    <property type="entry name" value="TPP_E1_PDC_ADC_BCADC"/>
    <property type="match status" value="1"/>
</dbReference>
<keyword evidence="8" id="KW-0496">Mitochondrion</keyword>
<keyword evidence="5" id="KW-0809">Transit peptide</keyword>
<evidence type="ECO:0000256" key="7">
    <source>
        <dbReference type="ARBA" id="ARBA00023002"/>
    </source>
</evidence>
<comment type="subcellular location">
    <subcellularLocation>
        <location evidence="2">Mitochondrion matrix</location>
    </subcellularLocation>
</comment>
<dbReference type="Gene3D" id="3.40.50.970">
    <property type="match status" value="1"/>
</dbReference>
<evidence type="ECO:0000256" key="4">
    <source>
        <dbReference type="ARBA" id="ARBA00022723"/>
    </source>
</evidence>
<accession>A0A077X0J5</accession>
<dbReference type="GO" id="GO:0003863">
    <property type="term" value="F:branched-chain 2-oxo acid dehydrogenase activity"/>
    <property type="evidence" value="ECO:0007669"/>
    <property type="project" value="UniProtKB-EC"/>
</dbReference>
<comment type="function">
    <text evidence="9">The branched-chain alpha-keto dehydrogenase complex catalyzes the overall conversion of alpha-keto acids to acyl-CoA and CO(2). It contains multiple copies of three enzymatic components: branched-chain alpha-keto acid decarboxylase (E1), lipoamide acyltransferase (E2) and lipoamide dehydrogenase (E3).</text>
</comment>
<evidence type="ECO:0000256" key="8">
    <source>
        <dbReference type="ARBA" id="ARBA00023128"/>
    </source>
</evidence>
<evidence type="ECO:0000256" key="5">
    <source>
        <dbReference type="ARBA" id="ARBA00022946"/>
    </source>
</evidence>
<dbReference type="PANTHER" id="PTHR43380">
    <property type="entry name" value="2-OXOISOVALERATE DEHYDROGENASE SUBUNIT ALPHA, MITOCHONDRIAL"/>
    <property type="match status" value="1"/>
</dbReference>
<comment type="similarity">
    <text evidence="3 9">Belongs to the BCKDHA family.</text>
</comment>
<keyword evidence="4" id="KW-0479">Metal-binding</keyword>
<organism evidence="11">
    <name type="scientific">Lichtheimia ramosa</name>
    <dbReference type="NCBI Taxonomy" id="688394"/>
    <lineage>
        <taxon>Eukaryota</taxon>
        <taxon>Fungi</taxon>
        <taxon>Fungi incertae sedis</taxon>
        <taxon>Mucoromycota</taxon>
        <taxon>Mucoromycotina</taxon>
        <taxon>Mucoromycetes</taxon>
        <taxon>Mucorales</taxon>
        <taxon>Lichtheimiaceae</taxon>
        <taxon>Lichtheimia</taxon>
    </lineage>
</organism>
<evidence type="ECO:0000256" key="3">
    <source>
        <dbReference type="ARBA" id="ARBA00008646"/>
    </source>
</evidence>
<dbReference type="FunFam" id="3.40.50.970:FF:000015">
    <property type="entry name" value="2-oxoisovalerate dehydrogenase subunit alpha"/>
    <property type="match status" value="1"/>
</dbReference>
<dbReference type="InterPro" id="IPR001017">
    <property type="entry name" value="DH_E1"/>
</dbReference>
<dbReference type="EMBL" id="LK023368">
    <property type="protein sequence ID" value="CDS13105.1"/>
    <property type="molecule type" value="Genomic_DNA"/>
</dbReference>
<dbReference type="GO" id="GO:0009083">
    <property type="term" value="P:branched-chain amino acid catabolic process"/>
    <property type="evidence" value="ECO:0007669"/>
    <property type="project" value="TreeGrafter"/>
</dbReference>
<dbReference type="GO" id="GO:0046872">
    <property type="term" value="F:metal ion binding"/>
    <property type="evidence" value="ECO:0007669"/>
    <property type="project" value="UniProtKB-KW"/>
</dbReference>
<keyword evidence="6" id="KW-0630">Potassium</keyword>
<comment type="cofactor">
    <cofactor evidence="1 9">
        <name>thiamine diphosphate</name>
        <dbReference type="ChEBI" id="CHEBI:58937"/>
    </cofactor>
</comment>
<dbReference type="InterPro" id="IPR029061">
    <property type="entry name" value="THDP-binding"/>
</dbReference>
<evidence type="ECO:0000256" key="9">
    <source>
        <dbReference type="RuleBase" id="RU365014"/>
    </source>
</evidence>
<name>A0A077X0J5_9FUNG</name>
<dbReference type="EC" id="1.2.4.4" evidence="9"/>
<dbReference type="AlphaFoldDB" id="A0A077X0J5"/>